<dbReference type="GO" id="GO:0019867">
    <property type="term" value="C:outer membrane"/>
    <property type="evidence" value="ECO:0007669"/>
    <property type="project" value="InterPro"/>
</dbReference>
<evidence type="ECO:0000313" key="2">
    <source>
        <dbReference type="EMBL" id="EHO83495.1"/>
    </source>
</evidence>
<organism evidence="2 3">
    <name type="scientific">Fusobacterium ulcerans 12-1B</name>
    <dbReference type="NCBI Taxonomy" id="457404"/>
    <lineage>
        <taxon>Bacteria</taxon>
        <taxon>Fusobacteriati</taxon>
        <taxon>Fusobacteriota</taxon>
        <taxon>Fusobacteriia</taxon>
        <taxon>Fusobacteriales</taxon>
        <taxon>Fusobacteriaceae</taxon>
        <taxon>Fusobacterium</taxon>
    </lineage>
</organism>
<reference evidence="2 3" key="1">
    <citation type="submission" date="2012-07" db="EMBL/GenBank/DDBJ databases">
        <title>The Genome Sequence of Fusobacterium ulcerans 12_1B.</title>
        <authorList>
            <consortium name="The Broad Institute Genome Sequencing Platform"/>
            <person name="Earl A."/>
            <person name="Ward D."/>
            <person name="Feldgarden M."/>
            <person name="Gevers D."/>
            <person name="Strauss J."/>
            <person name="Ambrose C.E."/>
            <person name="Allen-Vercoe E."/>
            <person name="Walker B."/>
            <person name="Young S.K."/>
            <person name="Zeng Q."/>
            <person name="Gargeya S."/>
            <person name="Fitzgerald M."/>
            <person name="Haas B."/>
            <person name="Abouelleil A."/>
            <person name="Alvarado L."/>
            <person name="Arachchi H.M."/>
            <person name="Berlin A.M."/>
            <person name="Chapman S.B."/>
            <person name="Goldberg J."/>
            <person name="Griggs A."/>
            <person name="Gujja S."/>
            <person name="Hansen M."/>
            <person name="Howarth C."/>
            <person name="Imamovic A."/>
            <person name="Larimer J."/>
            <person name="McCowen C."/>
            <person name="Montmayeur A."/>
            <person name="Murphy C."/>
            <person name="Neiman D."/>
            <person name="Pearson M."/>
            <person name="Priest M."/>
            <person name="Roberts A."/>
            <person name="Saif S."/>
            <person name="Shea T."/>
            <person name="Sisk P."/>
            <person name="Sykes S."/>
            <person name="Wortman J."/>
            <person name="Nusbaum C."/>
            <person name="Birren B."/>
        </authorList>
    </citation>
    <scope>NUCLEOTIDE SEQUENCE [LARGE SCALE GENOMIC DNA]</scope>
    <source>
        <strain evidence="2 3">12_1B</strain>
    </source>
</reference>
<dbReference type="InterPro" id="IPR043990">
    <property type="entry name" value="AC_1"/>
</dbReference>
<dbReference type="InterPro" id="IPR006315">
    <property type="entry name" value="OM_autotransptr_brl_dom"/>
</dbReference>
<dbReference type="SMART" id="SM00869">
    <property type="entry name" value="Autotransporter"/>
    <property type="match status" value="1"/>
</dbReference>
<evidence type="ECO:0000259" key="1">
    <source>
        <dbReference type="PROSITE" id="PS51208"/>
    </source>
</evidence>
<evidence type="ECO:0000313" key="3">
    <source>
        <dbReference type="Proteomes" id="UP000003233"/>
    </source>
</evidence>
<dbReference type="Pfam" id="PF18883">
    <property type="entry name" value="AC_1"/>
    <property type="match status" value="1"/>
</dbReference>
<dbReference type="Gene3D" id="2.40.128.130">
    <property type="entry name" value="Autotransporter beta-domain"/>
    <property type="match status" value="1"/>
</dbReference>
<dbReference type="RefSeq" id="WP_008695856.1">
    <property type="nucleotide sequence ID" value="NZ_KE161007.1"/>
</dbReference>
<accession>H1PQ20</accession>
<dbReference type="PANTHER" id="PTHR12338">
    <property type="entry name" value="AUTOTRANSPORTER"/>
    <property type="match status" value="1"/>
</dbReference>
<dbReference type="Gene3D" id="2.160.20.20">
    <property type="match status" value="1"/>
</dbReference>
<dbReference type="PROSITE" id="PS51208">
    <property type="entry name" value="AUTOTRANSPORTER"/>
    <property type="match status" value="1"/>
</dbReference>
<dbReference type="EMBL" id="AGWJ02000002">
    <property type="protein sequence ID" value="EHO83495.1"/>
    <property type="molecule type" value="Genomic_DNA"/>
</dbReference>
<sequence>MKKRIFWGQLIAALLYIGNTTFSQTIWTDADFTTPKGHTWVNSGNWDYGGDVHIQNVNEVIFESNMSGKPNTGVLSIEIGGKLTADGMVIVNQLGPTTGDAVLVTDGGKAYFNGGLTANIMNSNNDYYAIGVIRGNSQLHVKGDTNINANFEKGYGLYLGEGTTNSFSKNDSGNGSVNIYAGKIGIYSLGNTDFNQDVNISLNSNGATGIISNTTNTLSTTNFNGFVTVENNSISDNTSTAYGVAVSNANGILNLNAGGKIVFGDNYTNGNEIGIYANKGIINITGDLTVQSNSGGIQAVFYTTNGGRITAVDSVMDLKGNMYANNSSEITVAMNSGSLWEGASYIGNGSTVDIKMTGSKWKMTEDSTVTNLDILSGTTVYLNAAPDYSNFIGRTLTITENYHGNGGTIVFNTQLEDDNSVTDKMIVEGDTSGTTKVRVNNMGGRGAHTENGIELISILGISDGEFVKDGRIVAGAYEYFLNRGDGITTDSNNWYLTSTIPSIIPPPVTPPDPEEPLDPIDPEILDPPLGPELPNVIEPIYRPESGSYLANARAVNSLFIHTLHDRLGETQYTDALKNGEQVSSIWVRNVGGYGTFRDGSNQLKTRNKKNVIQVGGDIADWSSNENNRYHLGIMAGYGFNHSKTESNKTSYTSKGETEGFNLGVYGTYYANENDKSGFYADTWLTYSWFDNEVRGDELEREKYKSQGITASLESGYSFKIKSDDSDRKTYYIQPKAQIIYMGVDTDDHTEANGTKVETKGDENIQTRIGTRVYVNHFNPADRDNSKEIQPFVEANWIHNSKDVNVSMDDINNKIKGTKDIGEVKVGTEVKLNPSFNVWGNVSHQWGGSGYRDTKVTLGIKYSF</sequence>
<dbReference type="InterPro" id="IPR036709">
    <property type="entry name" value="Autotransporte_beta_dom_sf"/>
</dbReference>
<dbReference type="HOGENOM" id="CLU_002551_1_0_0"/>
<dbReference type="SUPFAM" id="SSF103515">
    <property type="entry name" value="Autotransporter"/>
    <property type="match status" value="1"/>
</dbReference>
<dbReference type="InterPro" id="IPR011050">
    <property type="entry name" value="Pectin_lyase_fold/virulence"/>
</dbReference>
<dbReference type="CDD" id="cd01344">
    <property type="entry name" value="PL2_Passenger_AT"/>
    <property type="match status" value="1"/>
</dbReference>
<comment type="caution">
    <text evidence="2">The sequence shown here is derived from an EMBL/GenBank/DDBJ whole genome shotgun (WGS) entry which is preliminary data.</text>
</comment>
<feature type="domain" description="Autotransporter" evidence="1">
    <location>
        <begin position="578"/>
        <end position="863"/>
    </location>
</feature>
<dbReference type="AlphaFoldDB" id="H1PQ20"/>
<keyword evidence="3" id="KW-1185">Reference proteome</keyword>
<name>H1PQ20_9FUSO</name>
<protein>
    <submittedName>
        <fullName evidence="2">Outer membrane autotransporter barrel domain-containing protein</fullName>
    </submittedName>
</protein>
<dbReference type="PATRIC" id="fig|457404.5.peg.740"/>
<dbReference type="Proteomes" id="UP000003233">
    <property type="component" value="Unassembled WGS sequence"/>
</dbReference>
<dbReference type="InterPro" id="IPR012332">
    <property type="entry name" value="Autotransporter_pectin_lyase_C"/>
</dbReference>
<gene>
    <name evidence="2" type="ORF">HMPREF0402_00513</name>
</gene>
<dbReference type="BioCyc" id="FSP457404-HMP:GTSQ-514-MONOMER"/>
<dbReference type="PANTHER" id="PTHR12338:SF5">
    <property type="entry name" value="ANTIGEN 43-RELATED"/>
    <property type="match status" value="1"/>
</dbReference>
<dbReference type="SUPFAM" id="SSF51126">
    <property type="entry name" value="Pectin lyase-like"/>
    <property type="match status" value="1"/>
</dbReference>
<dbReference type="NCBIfam" id="TIGR01414">
    <property type="entry name" value="autotrans_barl"/>
    <property type="match status" value="1"/>
</dbReference>
<proteinExistence type="predicted"/>
<dbReference type="InterPro" id="IPR005546">
    <property type="entry name" value="Autotransporte_beta"/>
</dbReference>
<dbReference type="InterPro" id="IPR050909">
    <property type="entry name" value="Bact_Autotransporter_VF"/>
</dbReference>
<dbReference type="Pfam" id="PF03797">
    <property type="entry name" value="Autotransporter"/>
    <property type="match status" value="1"/>
</dbReference>